<dbReference type="EMBL" id="CP016024">
    <property type="protein sequence ID" value="ANJ76321.1"/>
    <property type="molecule type" value="Genomic_DNA"/>
</dbReference>
<geneLocation type="plasmid" evidence="7">
    <name>pri-1</name>
</geneLocation>
<evidence type="ECO:0000256" key="5">
    <source>
        <dbReference type="SAM" id="Phobius"/>
    </source>
</evidence>
<keyword evidence="7" id="KW-1185">Reference proteome</keyword>
<keyword evidence="3 5" id="KW-1133">Transmembrane helix</keyword>
<proteinExistence type="predicted"/>
<reference evidence="7" key="1">
    <citation type="submission" date="2016-06" db="EMBL/GenBank/DDBJ databases">
        <authorList>
            <person name="Xu Y."/>
            <person name="Nagy A."/>
            <person name="Yan X."/>
            <person name="Kim S.W."/>
            <person name="Haley B."/>
            <person name="Liu N.T."/>
            <person name="Nou X."/>
        </authorList>
    </citation>
    <scope>NUCLEOTIDE SEQUENCE [LARGE SCALE GENOMIC DNA]</scope>
    <source>
        <strain evidence="7">ATCC 49129</strain>
        <plasmid evidence="7">pri-1</plasmid>
    </source>
</reference>
<keyword evidence="2 5" id="KW-0812">Transmembrane</keyword>
<dbReference type="OrthoDB" id="9098655at2"/>
<protein>
    <submittedName>
        <fullName evidence="6">Conjugal transfer protein TrbD</fullName>
    </submittedName>
</protein>
<keyword evidence="4 5" id="KW-0472">Membrane</keyword>
<feature type="transmembrane region" description="Helical" evidence="5">
    <location>
        <begin position="44"/>
        <end position="61"/>
    </location>
</feature>
<evidence type="ECO:0000313" key="7">
    <source>
        <dbReference type="Proteomes" id="UP000078572"/>
    </source>
</evidence>
<dbReference type="AlphaFoldDB" id="A0A192A7T2"/>
<evidence type="ECO:0000256" key="3">
    <source>
        <dbReference type="ARBA" id="ARBA00022989"/>
    </source>
</evidence>
<gene>
    <name evidence="6" type="ORF">A9Y76_27335</name>
</gene>
<evidence type="ECO:0000256" key="2">
    <source>
        <dbReference type="ARBA" id="ARBA00022692"/>
    </source>
</evidence>
<dbReference type="GO" id="GO:0016020">
    <property type="term" value="C:membrane"/>
    <property type="evidence" value="ECO:0007669"/>
    <property type="project" value="UniProtKB-SubCell"/>
</dbReference>
<evidence type="ECO:0000256" key="4">
    <source>
        <dbReference type="ARBA" id="ARBA00023136"/>
    </source>
</evidence>
<dbReference type="InterPro" id="IPR007792">
    <property type="entry name" value="T4SS_VirB3/TrbD/AvhB"/>
</dbReference>
<evidence type="ECO:0000313" key="6">
    <source>
        <dbReference type="EMBL" id="ANJ76321.1"/>
    </source>
</evidence>
<organism evidence="6 7">
    <name type="scientific">Ralstonia insidiosa</name>
    <dbReference type="NCBI Taxonomy" id="190721"/>
    <lineage>
        <taxon>Bacteria</taxon>
        <taxon>Pseudomonadati</taxon>
        <taxon>Pseudomonadota</taxon>
        <taxon>Betaproteobacteria</taxon>
        <taxon>Burkholderiales</taxon>
        <taxon>Burkholderiaceae</taxon>
        <taxon>Ralstonia</taxon>
    </lineage>
</organism>
<sequence>MDYEPRTTVIHPSLMRVQTIAGVERRLAIVHISIAVAMLGVWRIWLYLPVFVLLHLFLVWLTKRDENIYQIYTQYSKQSDIYDPWVRIDRKSKIKRPHGFGRDILC</sequence>
<evidence type="ECO:0000256" key="1">
    <source>
        <dbReference type="ARBA" id="ARBA00004370"/>
    </source>
</evidence>
<dbReference type="Pfam" id="PF05101">
    <property type="entry name" value="VirB3"/>
    <property type="match status" value="1"/>
</dbReference>
<dbReference type="Proteomes" id="UP000078572">
    <property type="component" value="Plasmid pRI-1"/>
</dbReference>
<comment type="subcellular location">
    <subcellularLocation>
        <location evidence="1">Membrane</location>
    </subcellularLocation>
</comment>
<dbReference type="GeneID" id="61529752"/>
<name>A0A192A7T2_9RALS</name>
<dbReference type="RefSeq" id="WP_024979425.1">
    <property type="nucleotide sequence ID" value="NZ_CP016024.1"/>
</dbReference>
<keyword evidence="6" id="KW-0614">Plasmid</keyword>
<accession>A0A192A7T2</accession>